<sequence length="422" mass="45515">MNQYHLSNGGAEGVQPLDRIAKRALNQLNKSGQVESVDGGFGMWRIGGAQTIQTAPHSPQSAPAIAPNTLDPVPATGAAYEYAGIALTPRLFAKLAEMLFDGQMVKRKTIADTVMEHHLSRGGIGPTMDPLTVCKQGLKLLARDGLVESVEGGFGMWRFAADGIGQPVPLDATPPQGVTPDPSADTNYENAGITLTPSLAGRLAMQLFGGQMVRRNTIIDGVMQYHLSRGGLPPLMEPKDAVRTGLSDLRRDGLIESVEGGYGLWRFPDSGESIRIAFDKHAAAEVESSPDSAADYIHSDGEDPPEDESTAELHYVYVYDLPTYAQLADATGKSHWPHKVGFTRLTPEARISAQVGTALPEHPRLVLSVKHPNALRLERAVHAVLDLRGRKIDGPGAEWFMTNPTEIKALVDMLLHSEVLES</sequence>
<evidence type="ECO:0000259" key="2">
    <source>
        <dbReference type="SMART" id="SM00974"/>
    </source>
</evidence>
<accession>A0A1X1ZB70</accession>
<reference evidence="3 4" key="1">
    <citation type="submission" date="2016-01" db="EMBL/GenBank/DDBJ databases">
        <title>The new phylogeny of the genus Mycobacterium.</title>
        <authorList>
            <person name="Tarcisio F."/>
            <person name="Conor M."/>
            <person name="Antonella G."/>
            <person name="Elisabetta G."/>
            <person name="Giulia F.S."/>
            <person name="Sara T."/>
            <person name="Anna F."/>
            <person name="Clotilde B."/>
            <person name="Roberto B."/>
            <person name="Veronica D.S."/>
            <person name="Fabio R."/>
            <person name="Monica P."/>
            <person name="Olivier J."/>
            <person name="Enrico T."/>
            <person name="Nicola S."/>
        </authorList>
    </citation>
    <scope>NUCLEOTIDE SEQUENCE [LARGE SCALE GENOMIC DNA]</scope>
    <source>
        <strain evidence="3 4">DSM 44164</strain>
    </source>
</reference>
<evidence type="ECO:0000313" key="3">
    <source>
        <dbReference type="EMBL" id="ORW20572.1"/>
    </source>
</evidence>
<dbReference type="RefSeq" id="WP_064997023.1">
    <property type="nucleotide sequence ID" value="NZ_LQPI01000042.1"/>
</dbReference>
<keyword evidence="4" id="KW-1185">Reference proteome</keyword>
<protein>
    <recommendedName>
        <fullName evidence="2">Bacteriophage T5 Orf172 DNA-binding domain-containing protein</fullName>
    </recommendedName>
</protein>
<comment type="caution">
    <text evidence="3">The sequence shown here is derived from an EMBL/GenBank/DDBJ whole genome shotgun (WGS) entry which is preliminary data.</text>
</comment>
<evidence type="ECO:0000313" key="4">
    <source>
        <dbReference type="Proteomes" id="UP000193108"/>
    </source>
</evidence>
<feature type="domain" description="Bacteriophage T5 Orf172 DNA-binding" evidence="2">
    <location>
        <begin position="332"/>
        <end position="414"/>
    </location>
</feature>
<dbReference type="SMART" id="SM00974">
    <property type="entry name" value="T5orf172"/>
    <property type="match status" value="1"/>
</dbReference>
<dbReference type="Pfam" id="PF10544">
    <property type="entry name" value="T5orf172"/>
    <property type="match status" value="1"/>
</dbReference>
<dbReference type="InterPro" id="IPR018306">
    <property type="entry name" value="Phage_T5_Orf172_DNA-bd"/>
</dbReference>
<dbReference type="AlphaFoldDB" id="A0A1X1ZB70"/>
<dbReference type="Proteomes" id="UP000193108">
    <property type="component" value="Unassembled WGS sequence"/>
</dbReference>
<dbReference type="EMBL" id="LQPI01000042">
    <property type="protein sequence ID" value="ORW20572.1"/>
    <property type="molecule type" value="Genomic_DNA"/>
</dbReference>
<gene>
    <name evidence="3" type="ORF">AWC18_10680</name>
</gene>
<evidence type="ECO:0000256" key="1">
    <source>
        <dbReference type="SAM" id="MobiDB-lite"/>
    </source>
</evidence>
<name>A0A1X1ZB70_MYCNO</name>
<feature type="region of interest" description="Disordered" evidence="1">
    <location>
        <begin position="287"/>
        <end position="308"/>
    </location>
</feature>
<organism evidence="3 4">
    <name type="scientific">Mycolicibacter nonchromogenicus</name>
    <name type="common">Mycobacterium nonchromogenicum</name>
    <dbReference type="NCBI Taxonomy" id="1782"/>
    <lineage>
        <taxon>Bacteria</taxon>
        <taxon>Bacillati</taxon>
        <taxon>Actinomycetota</taxon>
        <taxon>Actinomycetes</taxon>
        <taxon>Mycobacteriales</taxon>
        <taxon>Mycobacteriaceae</taxon>
        <taxon>Mycolicibacter</taxon>
    </lineage>
</organism>
<proteinExistence type="predicted"/>